<feature type="compositionally biased region" description="Gly residues" evidence="1">
    <location>
        <begin position="46"/>
        <end position="60"/>
    </location>
</feature>
<dbReference type="AlphaFoldDB" id="A0AA90H6I5"/>
<dbReference type="RefSeq" id="WP_271316627.1">
    <property type="nucleotide sequence ID" value="NZ_JAAGKO020000041.1"/>
</dbReference>
<dbReference type="SUPFAM" id="SSF81995">
    <property type="entry name" value="beta-sandwich domain of Sec23/24"/>
    <property type="match status" value="1"/>
</dbReference>
<reference evidence="4 5" key="1">
    <citation type="submission" date="2023-05" db="EMBL/GenBank/DDBJ databases">
        <title>Streptantibioticus silvisoli sp. nov., acidotolerant actinomycetes 1 from pine litter.</title>
        <authorList>
            <person name="Swiecimska M."/>
            <person name="Golinska P."/>
            <person name="Sangal V."/>
            <person name="Wachnowicz B."/>
            <person name="Goodfellow M."/>
        </authorList>
    </citation>
    <scope>NUCLEOTIDE SEQUENCE</scope>
    <source>
        <strain evidence="4">SL13</strain>
        <strain evidence="3 5">SL54</strain>
    </source>
</reference>
<protein>
    <submittedName>
        <fullName evidence="4">Uncharacterized protein</fullName>
    </submittedName>
</protein>
<evidence type="ECO:0000256" key="1">
    <source>
        <dbReference type="SAM" id="MobiDB-lite"/>
    </source>
</evidence>
<keyword evidence="2" id="KW-1133">Transmembrane helix</keyword>
<feature type="compositionally biased region" description="Low complexity" evidence="1">
    <location>
        <begin position="26"/>
        <end position="39"/>
    </location>
</feature>
<keyword evidence="2" id="KW-0472">Membrane</keyword>
<gene>
    <name evidence="3" type="ORF">POF43_024475</name>
    <name evidence="4" type="ORF">POF50_018770</name>
</gene>
<feature type="compositionally biased region" description="Pro residues" evidence="1">
    <location>
        <begin position="1"/>
        <end position="25"/>
    </location>
</feature>
<feature type="transmembrane region" description="Helical" evidence="2">
    <location>
        <begin position="143"/>
        <end position="162"/>
    </location>
</feature>
<sequence length="204" mass="20754">MSYPPNPYGPPPQQPGQGPYGPPQQQPGQQYGQPYGYPQQPSPYGPGAGPGGYPGWGGQPGWPVGPPQMPGVVTAARVILFIMSGLSVIGGALALLSGIVMSSSSDDSDTSGLAAPAVAAGVAVIVIGALVMTLAVRYSRGRGGVRVTTIILGIVEILGGVLDMVSNTTVVGLLIGMVGLGFGIVFLVAMFSRAGTAWFSRPRY</sequence>
<accession>A0AA90H6I5</accession>
<keyword evidence="2" id="KW-0812">Transmembrane</keyword>
<organism evidence="4">
    <name type="scientific">Streptantibioticus silvisoli</name>
    <dbReference type="NCBI Taxonomy" id="2705255"/>
    <lineage>
        <taxon>Bacteria</taxon>
        <taxon>Bacillati</taxon>
        <taxon>Actinomycetota</taxon>
        <taxon>Actinomycetes</taxon>
        <taxon>Kitasatosporales</taxon>
        <taxon>Streptomycetaceae</taxon>
        <taxon>Streptantibioticus</taxon>
    </lineage>
</organism>
<evidence type="ECO:0000313" key="4">
    <source>
        <dbReference type="EMBL" id="MDI5971357.1"/>
    </source>
</evidence>
<feature type="transmembrane region" description="Helical" evidence="2">
    <location>
        <begin position="113"/>
        <end position="136"/>
    </location>
</feature>
<dbReference type="Proteomes" id="UP001156398">
    <property type="component" value="Unassembled WGS sequence"/>
</dbReference>
<dbReference type="EMBL" id="JAAGKO020000041">
    <property type="protein sequence ID" value="MDI5965847.1"/>
    <property type="molecule type" value="Genomic_DNA"/>
</dbReference>
<feature type="transmembrane region" description="Helical" evidence="2">
    <location>
        <begin position="168"/>
        <end position="191"/>
    </location>
</feature>
<name>A0AA90H6I5_9ACTN</name>
<feature type="transmembrane region" description="Helical" evidence="2">
    <location>
        <begin position="78"/>
        <end position="101"/>
    </location>
</feature>
<evidence type="ECO:0000313" key="3">
    <source>
        <dbReference type="EMBL" id="MDI5965847.1"/>
    </source>
</evidence>
<evidence type="ECO:0000313" key="5">
    <source>
        <dbReference type="Proteomes" id="UP001156398"/>
    </source>
</evidence>
<keyword evidence="5" id="KW-1185">Reference proteome</keyword>
<evidence type="ECO:0000256" key="2">
    <source>
        <dbReference type="SAM" id="Phobius"/>
    </source>
</evidence>
<comment type="caution">
    <text evidence="4">The sequence shown here is derived from an EMBL/GenBank/DDBJ whole genome shotgun (WGS) entry which is preliminary data.</text>
</comment>
<feature type="region of interest" description="Disordered" evidence="1">
    <location>
        <begin position="1"/>
        <end position="61"/>
    </location>
</feature>
<proteinExistence type="predicted"/>
<dbReference type="EMBL" id="JABXJJ020000022">
    <property type="protein sequence ID" value="MDI5971357.1"/>
    <property type="molecule type" value="Genomic_DNA"/>
</dbReference>